<dbReference type="InterPro" id="IPR001251">
    <property type="entry name" value="CRAL-TRIO_dom"/>
</dbReference>
<dbReference type="InterPro" id="IPR036865">
    <property type="entry name" value="CRAL-TRIO_dom_sf"/>
</dbReference>
<feature type="domain" description="CRAL-TRIO" evidence="1">
    <location>
        <begin position="157"/>
        <end position="252"/>
    </location>
</feature>
<dbReference type="AlphaFoldDB" id="A0AAV8VI38"/>
<dbReference type="CDD" id="cd00170">
    <property type="entry name" value="SEC14"/>
    <property type="match status" value="2"/>
</dbReference>
<dbReference type="SMART" id="SM00516">
    <property type="entry name" value="SEC14"/>
    <property type="match status" value="2"/>
</dbReference>
<dbReference type="PROSITE" id="PS50191">
    <property type="entry name" value="CRAL_TRIO"/>
    <property type="match status" value="2"/>
</dbReference>
<sequence>MSVINQLLIADRKAVRESFGKSDKDVLTDIGIIKEWLKTQPHLPETPSDNVIELFLVTNKFSIERTKQRLDMYYTIRTLIPEVYVNSNPRLPEIQSVPDKMGLFVPLPKPSKELHRVYVMKVMGDPDDFDTYKFFANSLNVMEVRIHYDIAIGDVYIIDYDDLKMAHVMKMTPVHIKKVATVSEKVFSSRIKGIHLINCPSYVDILTNIAKMVLKPKIVNRIHLHSNYESLHAHVPKEILPKDYGGNERSIKELGDLWKSCLMEHADRFDKLDAMKVKEELRPTPLENDDILGGRFIVIMNRLLITDRKVVRESFGKSDKDVLVDIGIIKEWLKTQPHLPETPSDNVIEMFLVTNKFSIERTKQRLDMYYTIRTLIPEIYQNSNPRLPEMRNITEKMGLFVPLPKPSKELHRVYVMKIVGDPEDFDTYKFFANALNMMDVRLHYDIVVGDVYIIDYENLKMGHVVKMTPVHIKKVVTVSEKVFSSRIKGIHLINCPSYVDTLVNISKMIMKPKIANRMYFHSNYESLYEHVPKEMLPKDYGGNERSVKEFGELWKDCLLEHAERFDKLDTMKVKEELRPTPLENDDILGYHGNFKKLDVD</sequence>
<name>A0AAV8VI38_9CUCU</name>
<evidence type="ECO:0000313" key="3">
    <source>
        <dbReference type="Proteomes" id="UP001159042"/>
    </source>
</evidence>
<dbReference type="Proteomes" id="UP001159042">
    <property type="component" value="Unassembled WGS sequence"/>
</dbReference>
<dbReference type="SUPFAM" id="SSF52087">
    <property type="entry name" value="CRAL/TRIO domain"/>
    <property type="match status" value="2"/>
</dbReference>
<dbReference type="GO" id="GO:1902936">
    <property type="term" value="F:phosphatidylinositol bisphosphate binding"/>
    <property type="evidence" value="ECO:0007669"/>
    <property type="project" value="TreeGrafter"/>
</dbReference>
<dbReference type="InterPro" id="IPR011074">
    <property type="entry name" value="CRAL/TRIO_N_dom"/>
</dbReference>
<dbReference type="Pfam" id="PF00650">
    <property type="entry name" value="CRAL_TRIO"/>
    <property type="match status" value="2"/>
</dbReference>
<protein>
    <recommendedName>
        <fullName evidence="1">CRAL-TRIO domain-containing protein</fullName>
    </recommendedName>
</protein>
<evidence type="ECO:0000313" key="2">
    <source>
        <dbReference type="EMBL" id="KAJ8913655.1"/>
    </source>
</evidence>
<organism evidence="2 3">
    <name type="scientific">Exocentrus adspersus</name>
    <dbReference type="NCBI Taxonomy" id="1586481"/>
    <lineage>
        <taxon>Eukaryota</taxon>
        <taxon>Metazoa</taxon>
        <taxon>Ecdysozoa</taxon>
        <taxon>Arthropoda</taxon>
        <taxon>Hexapoda</taxon>
        <taxon>Insecta</taxon>
        <taxon>Pterygota</taxon>
        <taxon>Neoptera</taxon>
        <taxon>Endopterygota</taxon>
        <taxon>Coleoptera</taxon>
        <taxon>Polyphaga</taxon>
        <taxon>Cucujiformia</taxon>
        <taxon>Chrysomeloidea</taxon>
        <taxon>Cerambycidae</taxon>
        <taxon>Lamiinae</taxon>
        <taxon>Acanthocinini</taxon>
        <taxon>Exocentrus</taxon>
    </lineage>
</organism>
<accession>A0AAV8VI38</accession>
<gene>
    <name evidence="2" type="ORF">NQ315_007372</name>
</gene>
<dbReference type="Gene3D" id="1.20.5.1200">
    <property type="entry name" value="Alpha-tocopherol transfer"/>
    <property type="match status" value="1"/>
</dbReference>
<dbReference type="EMBL" id="JANEYG010000089">
    <property type="protein sequence ID" value="KAJ8913655.1"/>
    <property type="molecule type" value="Genomic_DNA"/>
</dbReference>
<evidence type="ECO:0000259" key="1">
    <source>
        <dbReference type="PROSITE" id="PS50191"/>
    </source>
</evidence>
<reference evidence="2 3" key="1">
    <citation type="journal article" date="2023" name="Insect Mol. Biol.">
        <title>Genome sequencing provides insights into the evolution of gene families encoding plant cell wall-degrading enzymes in longhorned beetles.</title>
        <authorList>
            <person name="Shin N.R."/>
            <person name="Okamura Y."/>
            <person name="Kirsch R."/>
            <person name="Pauchet Y."/>
        </authorList>
    </citation>
    <scope>NUCLEOTIDE SEQUENCE [LARGE SCALE GENOMIC DNA]</scope>
    <source>
        <strain evidence="2">EAD_L_NR</strain>
    </source>
</reference>
<feature type="domain" description="CRAL-TRIO" evidence="1">
    <location>
        <begin position="453"/>
        <end position="548"/>
    </location>
</feature>
<dbReference type="SMART" id="SM01100">
    <property type="entry name" value="CRAL_TRIO_N"/>
    <property type="match status" value="2"/>
</dbReference>
<comment type="caution">
    <text evidence="2">The sequence shown here is derived from an EMBL/GenBank/DDBJ whole genome shotgun (WGS) entry which is preliminary data.</text>
</comment>
<keyword evidence="3" id="KW-1185">Reference proteome</keyword>
<dbReference type="SUPFAM" id="SSF46938">
    <property type="entry name" value="CRAL/TRIO N-terminal domain"/>
    <property type="match status" value="2"/>
</dbReference>
<dbReference type="PANTHER" id="PTHR10174:SF222">
    <property type="entry name" value="GH10083P-RELATED"/>
    <property type="match status" value="1"/>
</dbReference>
<dbReference type="PANTHER" id="PTHR10174">
    <property type="entry name" value="ALPHA-TOCOPHEROL TRANSFER PROTEIN-RELATED"/>
    <property type="match status" value="1"/>
</dbReference>
<dbReference type="Gene3D" id="3.40.525.10">
    <property type="entry name" value="CRAL-TRIO lipid binding domain"/>
    <property type="match status" value="2"/>
</dbReference>
<dbReference type="GO" id="GO:0016020">
    <property type="term" value="C:membrane"/>
    <property type="evidence" value="ECO:0007669"/>
    <property type="project" value="TreeGrafter"/>
</dbReference>
<dbReference type="PRINTS" id="PR00180">
    <property type="entry name" value="CRETINALDHBP"/>
</dbReference>
<dbReference type="InterPro" id="IPR036273">
    <property type="entry name" value="CRAL/TRIO_N_dom_sf"/>
</dbReference>
<proteinExistence type="predicted"/>